<evidence type="ECO:0000256" key="1">
    <source>
        <dbReference type="SAM" id="SignalP"/>
    </source>
</evidence>
<sequence length="114" mass="11376">MEKNTRALLRKAALTTALSLGLALTAATGTAQAASSTIPGSSATVNAGSGAACAGSGSTTRVYYAYAIVAGQEKGGNYTTPAGGCGSFYPPQGTFRHFHICNLATGVCGPEVWV</sequence>
<evidence type="ECO:0000313" key="3">
    <source>
        <dbReference type="Proteomes" id="UP000218505"/>
    </source>
</evidence>
<accession>A0A290Z742</accession>
<protein>
    <submittedName>
        <fullName evidence="2">Uncharacterized protein</fullName>
    </submittedName>
</protein>
<gene>
    <name evidence="2" type="ORF">CNX65_17130</name>
</gene>
<dbReference type="AlphaFoldDB" id="A0A290Z742"/>
<keyword evidence="3" id="KW-1185">Reference proteome</keyword>
<dbReference type="KEGG" id="apre:CNX65_17130"/>
<feature type="chain" id="PRO_5013126858" evidence="1">
    <location>
        <begin position="34"/>
        <end position="114"/>
    </location>
</feature>
<feature type="signal peptide" evidence="1">
    <location>
        <begin position="1"/>
        <end position="33"/>
    </location>
</feature>
<proteinExistence type="predicted"/>
<reference evidence="2" key="1">
    <citation type="submission" date="2017-09" db="EMBL/GenBank/DDBJ databases">
        <title>Complete Genome Sequence of ansamitocin-producing Bacterium Actinosynnema pretiosum X47.</title>
        <authorList>
            <person name="Cao G."/>
            <person name="Zong G."/>
            <person name="Zhong C."/>
            <person name="Fu J."/>
        </authorList>
    </citation>
    <scope>NUCLEOTIDE SEQUENCE [LARGE SCALE GENOMIC DNA]</scope>
    <source>
        <strain evidence="2">X47</strain>
    </source>
</reference>
<dbReference type="Proteomes" id="UP000218505">
    <property type="component" value="Chromosome"/>
</dbReference>
<name>A0A290Z742_9PSEU</name>
<dbReference type="RefSeq" id="WP_096494280.1">
    <property type="nucleotide sequence ID" value="NZ_CP023445.1"/>
</dbReference>
<dbReference type="EMBL" id="CP023445">
    <property type="protein sequence ID" value="ATE54789.1"/>
    <property type="molecule type" value="Genomic_DNA"/>
</dbReference>
<evidence type="ECO:0000313" key="2">
    <source>
        <dbReference type="EMBL" id="ATE54789.1"/>
    </source>
</evidence>
<organism evidence="2 3">
    <name type="scientific">Actinosynnema pretiosum</name>
    <dbReference type="NCBI Taxonomy" id="42197"/>
    <lineage>
        <taxon>Bacteria</taxon>
        <taxon>Bacillati</taxon>
        <taxon>Actinomycetota</taxon>
        <taxon>Actinomycetes</taxon>
        <taxon>Pseudonocardiales</taxon>
        <taxon>Pseudonocardiaceae</taxon>
        <taxon>Actinosynnema</taxon>
    </lineage>
</organism>
<keyword evidence="1" id="KW-0732">Signal</keyword>